<dbReference type="EMBL" id="AP018174">
    <property type="protein sequence ID" value="BAY18914.1"/>
    <property type="molecule type" value="Genomic_DNA"/>
</dbReference>
<reference evidence="2 3" key="1">
    <citation type="submission" date="2017-06" db="EMBL/GenBank/DDBJ databases">
        <title>Genome sequencing of cyanobaciteial culture collection at National Institute for Environmental Studies (NIES).</title>
        <authorList>
            <person name="Hirose Y."/>
            <person name="Shimura Y."/>
            <person name="Fujisawa T."/>
            <person name="Nakamura Y."/>
            <person name="Kawachi M."/>
        </authorList>
    </citation>
    <scope>NUCLEOTIDE SEQUENCE [LARGE SCALE GENOMIC DNA]</scope>
    <source>
        <strain evidence="2 3">NIES-21</strain>
    </source>
</reference>
<dbReference type="InterPro" id="IPR000772">
    <property type="entry name" value="Ricin_B_lectin"/>
</dbReference>
<dbReference type="Proteomes" id="UP000218287">
    <property type="component" value="Chromosome"/>
</dbReference>
<sequence>MVATPIKTQNLTVTYGTDGTKIVSGKTTPGATDWQTGGNVGSSGVYVNIDTSAAGFTSVPTYVITVGGKSHHWGISGSSSIYNPTAKGFEVEIRWEEGYSQSGTAVTPAVANQYEWHINWIAIEPASAKTPLPAAGKYYKLANKNSGKYLDVAGGSTADGANVQQYTSNTTQAQQWLLEDAGNGYYYLVNKSGKVLNVSGSSQADGTNVIQYQKTNDDNSKWKLEDAGDGYFYLIAKHSGKALDVASAGTADGANVQQYSKNSTNAQKWKFEAV</sequence>
<dbReference type="SMART" id="SM00458">
    <property type="entry name" value="RICIN"/>
    <property type="match status" value="1"/>
</dbReference>
<protein>
    <submittedName>
        <fullName evidence="2">Extracellular exo-alpha-L-arabinofuranosidase</fullName>
        <ecNumber evidence="2">3.2.1.55</ecNumber>
    </submittedName>
</protein>
<name>A0A1Z4GN47_9CYAN</name>
<dbReference type="GO" id="GO:0046556">
    <property type="term" value="F:alpha-L-arabinofuranosidase activity"/>
    <property type="evidence" value="ECO:0007669"/>
    <property type="project" value="UniProtKB-EC"/>
</dbReference>
<dbReference type="Pfam" id="PF14200">
    <property type="entry name" value="RicinB_lectin_2"/>
    <property type="match status" value="2"/>
</dbReference>
<feature type="domain" description="Ricin B lectin" evidence="1">
    <location>
        <begin position="136"/>
        <end position="272"/>
    </location>
</feature>
<dbReference type="SUPFAM" id="SSF50370">
    <property type="entry name" value="Ricin B-like lectins"/>
    <property type="match status" value="1"/>
</dbReference>
<dbReference type="OrthoDB" id="9806701at2"/>
<proteinExistence type="predicted"/>
<dbReference type="PROSITE" id="PS50231">
    <property type="entry name" value="RICIN_B_LECTIN"/>
    <property type="match status" value="1"/>
</dbReference>
<accession>A0A1Z4GN47</accession>
<organism evidence="2 3">
    <name type="scientific">Anabaenopsis circularis NIES-21</name>
    <dbReference type="NCBI Taxonomy" id="1085406"/>
    <lineage>
        <taxon>Bacteria</taxon>
        <taxon>Bacillati</taxon>
        <taxon>Cyanobacteriota</taxon>
        <taxon>Cyanophyceae</taxon>
        <taxon>Nostocales</taxon>
        <taxon>Nodulariaceae</taxon>
        <taxon>Anabaenopsis</taxon>
    </lineage>
</organism>
<keyword evidence="2" id="KW-0378">Hydrolase</keyword>
<keyword evidence="3" id="KW-1185">Reference proteome</keyword>
<dbReference type="Gene3D" id="2.80.10.50">
    <property type="match status" value="3"/>
</dbReference>
<dbReference type="InterPro" id="IPR035992">
    <property type="entry name" value="Ricin_B-like_lectins"/>
</dbReference>
<evidence type="ECO:0000259" key="1">
    <source>
        <dbReference type="SMART" id="SM00458"/>
    </source>
</evidence>
<gene>
    <name evidence="2" type="primary">abfB</name>
    <name evidence="2" type="ORF">NIES21_47680</name>
</gene>
<dbReference type="CDD" id="cd00161">
    <property type="entry name" value="beta-trefoil_Ricin-like"/>
    <property type="match status" value="1"/>
</dbReference>
<evidence type="ECO:0000313" key="3">
    <source>
        <dbReference type="Proteomes" id="UP000218287"/>
    </source>
</evidence>
<keyword evidence="2" id="KW-0326">Glycosidase</keyword>
<evidence type="ECO:0000313" key="2">
    <source>
        <dbReference type="EMBL" id="BAY18914.1"/>
    </source>
</evidence>
<dbReference type="AlphaFoldDB" id="A0A1Z4GN47"/>
<dbReference type="EC" id="3.2.1.55" evidence="2"/>